<evidence type="ECO:0000313" key="3">
    <source>
        <dbReference type="Proteomes" id="UP001062223"/>
    </source>
</evidence>
<keyword evidence="1" id="KW-0812">Transmembrane</keyword>
<sequence>MINPQQTAREHLRPDEHLYWAGTSDPAKLLSGRDGFLIPFSLLWCGFVAFWTASAVTSGAPPFFLLVGSLFTLMGLHLLVGRFLVKRYRKRTSVYAVTDRRALVITPRGTREVPIGRTDRTVSWTGDRRHCNVEWDATGGGPGSMLVGRGTNAKVYANTGLDGFFGPQPMAFWDVTDGDALVRELDRASS</sequence>
<dbReference type="AlphaFoldDB" id="A0A9Q9P7W3"/>
<keyword evidence="1" id="KW-1133">Transmembrane helix</keyword>
<protein>
    <recommendedName>
        <fullName evidence="4">DUF304 domain-containing protein</fullName>
    </recommendedName>
</protein>
<evidence type="ECO:0000313" key="2">
    <source>
        <dbReference type="EMBL" id="UYC80855.1"/>
    </source>
</evidence>
<keyword evidence="1" id="KW-0472">Membrane</keyword>
<name>A0A9Q9P7W3_9MICO</name>
<proteinExistence type="predicted"/>
<dbReference type="EMBL" id="CP106879">
    <property type="protein sequence ID" value="UYC80855.1"/>
    <property type="molecule type" value="Genomic_DNA"/>
</dbReference>
<accession>A0A9Q9P7W3</accession>
<feature type="transmembrane region" description="Helical" evidence="1">
    <location>
        <begin position="36"/>
        <end position="57"/>
    </location>
</feature>
<evidence type="ECO:0008006" key="4">
    <source>
        <dbReference type="Google" id="ProtNLM"/>
    </source>
</evidence>
<organism evidence="2 3">
    <name type="scientific">Curtobacterium poinsettiae</name>
    <dbReference type="NCBI Taxonomy" id="159612"/>
    <lineage>
        <taxon>Bacteria</taxon>
        <taxon>Bacillati</taxon>
        <taxon>Actinomycetota</taxon>
        <taxon>Actinomycetes</taxon>
        <taxon>Micrococcales</taxon>
        <taxon>Microbacteriaceae</taxon>
        <taxon>Curtobacterium</taxon>
    </lineage>
</organism>
<reference evidence="2" key="1">
    <citation type="submission" date="2022-09" db="EMBL/GenBank/DDBJ databases">
        <title>Taxonomy of Curtobacterium flaccumfaciens.</title>
        <authorList>
            <person name="Osdaghi E."/>
            <person name="Taghavi S.M."/>
            <person name="Hamidizade M."/>
            <person name="Abachi H."/>
            <person name="Fazliarab A."/>
            <person name="Baeyen S."/>
            <person name="Portier P."/>
            <person name="Van Vaerenbergh J."/>
            <person name="Jacques M.-A."/>
        </authorList>
    </citation>
    <scope>NUCLEOTIDE SEQUENCE</scope>
    <source>
        <strain evidence="2">AGQB46</strain>
    </source>
</reference>
<dbReference type="Proteomes" id="UP001062223">
    <property type="component" value="Chromosome"/>
</dbReference>
<gene>
    <name evidence="2" type="ORF">OE229_17370</name>
</gene>
<evidence type="ECO:0000256" key="1">
    <source>
        <dbReference type="SAM" id="Phobius"/>
    </source>
</evidence>
<feature type="transmembrane region" description="Helical" evidence="1">
    <location>
        <begin position="63"/>
        <end position="85"/>
    </location>
</feature>
<dbReference type="RefSeq" id="WP_262139109.1">
    <property type="nucleotide sequence ID" value="NZ_CP106879.1"/>
</dbReference>
<dbReference type="KEGG" id="cpoi:OE229_17370"/>